<organism evidence="1 2">
    <name type="scientific">Candidatus Dechloromonas phosphorivorans</name>
    <dbReference type="NCBI Taxonomy" id="2899244"/>
    <lineage>
        <taxon>Bacteria</taxon>
        <taxon>Pseudomonadati</taxon>
        <taxon>Pseudomonadota</taxon>
        <taxon>Betaproteobacteria</taxon>
        <taxon>Rhodocyclales</taxon>
        <taxon>Azonexaceae</taxon>
        <taxon>Dechloromonas</taxon>
    </lineage>
</organism>
<reference evidence="1 2" key="1">
    <citation type="submission" date="2020-10" db="EMBL/GenBank/DDBJ databases">
        <title>Connecting structure to function with the recovery of over 1000 high-quality activated sludge metagenome-assembled genomes encoding full-length rRNA genes using long-read sequencing.</title>
        <authorList>
            <person name="Singleton C.M."/>
            <person name="Petriglieri F."/>
            <person name="Kristensen J.M."/>
            <person name="Kirkegaard R.H."/>
            <person name="Michaelsen T.Y."/>
            <person name="Andersen M.H."/>
            <person name="Karst S.M."/>
            <person name="Dueholm M.S."/>
            <person name="Nielsen P.H."/>
            <person name="Albertsen M."/>
        </authorList>
    </citation>
    <scope>NUCLEOTIDE SEQUENCE [LARGE SCALE GENOMIC DNA]</scope>
    <source>
        <strain evidence="1">EsbW_18-Q3-R4-48_BATAC.463</strain>
    </source>
</reference>
<dbReference type="PROSITE" id="PS51318">
    <property type="entry name" value="TAT"/>
    <property type="match status" value="1"/>
</dbReference>
<proteinExistence type="predicted"/>
<evidence type="ECO:0000313" key="2">
    <source>
        <dbReference type="Proteomes" id="UP000739411"/>
    </source>
</evidence>
<dbReference type="EMBL" id="JADJMS010000016">
    <property type="protein sequence ID" value="MBK7415088.1"/>
    <property type="molecule type" value="Genomic_DNA"/>
</dbReference>
<accession>A0A935JWE9</accession>
<name>A0A935JWE9_9RHOO</name>
<evidence type="ECO:0000313" key="1">
    <source>
        <dbReference type="EMBL" id="MBK7415088.1"/>
    </source>
</evidence>
<dbReference type="InterPro" id="IPR006311">
    <property type="entry name" value="TAT_signal"/>
</dbReference>
<dbReference type="Proteomes" id="UP000739411">
    <property type="component" value="Unassembled WGS sequence"/>
</dbReference>
<protein>
    <submittedName>
        <fullName evidence="1">Twin-arginine translocation signal domain-containing protein</fullName>
    </submittedName>
</protein>
<sequence>MITRRQFLKTGLAGGVLLNVAACTRPSENGGRTAILSALIPVVLAGALPAQASAAEPLIVRTIGGIEKTIAGLSLPAQSEIGELFDLLAFAPTRILAAGLWSPWPDATPEALAAFLESWRHSRFDLLKSGYAALHDIIFGAWYAHPDSWEAIGYPGPPEVS</sequence>
<comment type="caution">
    <text evidence="1">The sequence shown here is derived from an EMBL/GenBank/DDBJ whole genome shotgun (WGS) entry which is preliminary data.</text>
</comment>
<gene>
    <name evidence="1" type="ORF">IPJ38_08245</name>
</gene>
<dbReference type="AlphaFoldDB" id="A0A935JWE9"/>